<keyword evidence="1" id="KW-0808">Transferase</keyword>
<keyword evidence="1" id="KW-0695">RNA-directed DNA polymerase</keyword>
<keyword evidence="1" id="KW-0548">Nucleotidyltransferase</keyword>
<protein>
    <submittedName>
        <fullName evidence="1">RNA-directed DNA polymerase, eukaryota</fullName>
    </submittedName>
</protein>
<reference evidence="1" key="1">
    <citation type="journal article" date="2019" name="Sci. Rep.">
        <title>Draft genome of Tanacetum cinerariifolium, the natural source of mosquito coil.</title>
        <authorList>
            <person name="Yamashiro T."/>
            <person name="Shiraishi A."/>
            <person name="Satake H."/>
            <person name="Nakayama K."/>
        </authorList>
    </citation>
    <scope>NUCLEOTIDE SEQUENCE</scope>
</reference>
<gene>
    <name evidence="1" type="ORF">Tci_661727</name>
</gene>
<organism evidence="1">
    <name type="scientific">Tanacetum cinerariifolium</name>
    <name type="common">Dalmatian daisy</name>
    <name type="synonym">Chrysanthemum cinerariifolium</name>
    <dbReference type="NCBI Taxonomy" id="118510"/>
    <lineage>
        <taxon>Eukaryota</taxon>
        <taxon>Viridiplantae</taxon>
        <taxon>Streptophyta</taxon>
        <taxon>Embryophyta</taxon>
        <taxon>Tracheophyta</taxon>
        <taxon>Spermatophyta</taxon>
        <taxon>Magnoliopsida</taxon>
        <taxon>eudicotyledons</taxon>
        <taxon>Gunneridae</taxon>
        <taxon>Pentapetalae</taxon>
        <taxon>asterids</taxon>
        <taxon>campanulids</taxon>
        <taxon>Asterales</taxon>
        <taxon>Asteraceae</taxon>
        <taxon>Asteroideae</taxon>
        <taxon>Anthemideae</taxon>
        <taxon>Anthemidinae</taxon>
        <taxon>Tanacetum</taxon>
    </lineage>
</organism>
<accession>A0A699KI54</accession>
<dbReference type="AlphaFoldDB" id="A0A699KI54"/>
<comment type="caution">
    <text evidence="1">The sequence shown here is derived from an EMBL/GenBank/DDBJ whole genome shotgun (WGS) entry which is preliminary data.</text>
</comment>
<dbReference type="EMBL" id="BKCJ010509804">
    <property type="protein sequence ID" value="GFA89755.1"/>
    <property type="molecule type" value="Genomic_DNA"/>
</dbReference>
<dbReference type="GO" id="GO:0003964">
    <property type="term" value="F:RNA-directed DNA polymerase activity"/>
    <property type="evidence" value="ECO:0007669"/>
    <property type="project" value="UniProtKB-KW"/>
</dbReference>
<sequence>MKVDNLEAAQKAKIKWAIEGDENIKFYHGILNKKRNQLGIRRVLKDGMWIDNPVVVKKEFLEHFSTRFQQPRRIRPVNNIDFPCTISVLKKINWKAIFRTKRLSGRCGIDKSPGPDRVTFGFIRRYWSLIEKDVVAAVQHFFTFSNFPKGCNASFIALIPKIPDAKLFMKEDVQRQDAEFL</sequence>
<feature type="non-terminal residue" evidence="1">
    <location>
        <position position="181"/>
    </location>
</feature>
<proteinExistence type="predicted"/>
<evidence type="ECO:0000313" key="1">
    <source>
        <dbReference type="EMBL" id="GFA89755.1"/>
    </source>
</evidence>
<name>A0A699KI54_TANCI</name>